<organism evidence="2">
    <name type="scientific">Picea glauca</name>
    <name type="common">White spruce</name>
    <name type="synonym">Pinus glauca</name>
    <dbReference type="NCBI Taxonomy" id="3330"/>
    <lineage>
        <taxon>Eukaryota</taxon>
        <taxon>Viridiplantae</taxon>
        <taxon>Streptophyta</taxon>
        <taxon>Embryophyta</taxon>
        <taxon>Tracheophyta</taxon>
        <taxon>Spermatophyta</taxon>
        <taxon>Pinopsida</taxon>
        <taxon>Pinidae</taxon>
        <taxon>Conifers I</taxon>
        <taxon>Pinales</taxon>
        <taxon>Pinaceae</taxon>
        <taxon>Picea</taxon>
    </lineage>
</organism>
<dbReference type="EMBL" id="LKAM01000006">
    <property type="protein sequence ID" value="KUM48180.1"/>
    <property type="molecule type" value="Genomic_DNA"/>
</dbReference>
<evidence type="ECO:0000313" key="2">
    <source>
        <dbReference type="EMBL" id="KUM48180.1"/>
    </source>
</evidence>
<dbReference type="AlphaFoldDB" id="A0A101LZK2"/>
<name>A0A101LZK2_PICGL</name>
<comment type="caution">
    <text evidence="2">The sequence shown here is derived from an EMBL/GenBank/DDBJ whole genome shotgun (WGS) entry which is preliminary data.</text>
</comment>
<geneLocation type="mitochondrion" evidence="2"/>
<feature type="region of interest" description="Disordered" evidence="1">
    <location>
        <begin position="63"/>
        <end position="87"/>
    </location>
</feature>
<proteinExistence type="predicted"/>
<gene>
    <name evidence="2" type="ORF">ABT39_MTgene5177</name>
</gene>
<protein>
    <submittedName>
        <fullName evidence="2">Uncharacterized protein</fullName>
    </submittedName>
</protein>
<accession>A0A101LZK2</accession>
<sequence length="171" mass="19025">MDKITWISHWPEPGEGAYILDLVHHGAHSCSPLSSLGFGRCIRYDQRVIPVLKHRSCNPLPTSFPATSGKGHKEAASGKSGLPHNQNTYHAPRYLQERIVMYLLVPGVPEGFPQGQKNPDTLSGQYVSTYYRIEIHWPLLSPEAFGFSIGCSLAFPEGTPENSPRLSWIEN</sequence>
<evidence type="ECO:0000256" key="1">
    <source>
        <dbReference type="SAM" id="MobiDB-lite"/>
    </source>
</evidence>
<keyword evidence="2" id="KW-0496">Mitochondrion</keyword>
<reference evidence="2" key="1">
    <citation type="journal article" date="2015" name="Genome Biol. Evol.">
        <title>Organellar Genomes of White Spruce (Picea glauca): Assembly and Annotation.</title>
        <authorList>
            <person name="Jackman S.D."/>
            <person name="Warren R.L."/>
            <person name="Gibb E.A."/>
            <person name="Vandervalk B.P."/>
            <person name="Mohamadi H."/>
            <person name="Chu J."/>
            <person name="Raymond A."/>
            <person name="Pleasance S."/>
            <person name="Coope R."/>
            <person name="Wildung M.R."/>
            <person name="Ritland C.E."/>
            <person name="Bousquet J."/>
            <person name="Jones S.J."/>
            <person name="Bohlmann J."/>
            <person name="Birol I."/>
        </authorList>
    </citation>
    <scope>NUCLEOTIDE SEQUENCE [LARGE SCALE GENOMIC DNA]</scope>
    <source>
        <tissue evidence="2">Flushing bud</tissue>
    </source>
</reference>